<gene>
    <name evidence="2" type="ORF">GCM10023196_086170</name>
</gene>
<feature type="domain" description="NAD(P)-binding" evidence="1">
    <location>
        <begin position="7"/>
        <end position="176"/>
    </location>
</feature>
<protein>
    <submittedName>
        <fullName evidence="2">NAD(P)H-binding protein</fullName>
    </submittedName>
</protein>
<evidence type="ECO:0000313" key="2">
    <source>
        <dbReference type="EMBL" id="GAA4636435.1"/>
    </source>
</evidence>
<dbReference type="EMBL" id="BAABHK010000017">
    <property type="protein sequence ID" value="GAA4636435.1"/>
    <property type="molecule type" value="Genomic_DNA"/>
</dbReference>
<evidence type="ECO:0000313" key="3">
    <source>
        <dbReference type="Proteomes" id="UP001501442"/>
    </source>
</evidence>
<dbReference type="Pfam" id="PF13460">
    <property type="entry name" value="NAD_binding_10"/>
    <property type="match status" value="1"/>
</dbReference>
<name>A0ABP8UP48_9ACTN</name>
<proteinExistence type="predicted"/>
<dbReference type="InterPro" id="IPR016040">
    <property type="entry name" value="NAD(P)-bd_dom"/>
</dbReference>
<sequence length="276" mass="29002">MTTLVIGARGSIGREVLRLLLAAGEPVRASVRNRAFADLPAGVPVVAADLTRPETLPAALDGVKKVFLYCPPEGVEGFAKAAQDAGVDHVVLLSSGSVLLPYAAGNAIAEEHRLVEQALAGSGLRWTPIRPLVLANNALSWGHSIRADSVVRLLHPEAAMAPVHERDVAAVAVAGLDGVDDVSGVLTGPEPMTQRHQVELIAQAVGRPIHIEELSAEEGRIHFSRFMPPDAADAVVDLVTAALNGGSPATTTAQRVLGRVPLPFAQWARDHAADFR</sequence>
<dbReference type="PANTHER" id="PTHR43162:SF1">
    <property type="entry name" value="PRESTALK A DIFFERENTIATION PROTEIN A"/>
    <property type="match status" value="1"/>
</dbReference>
<comment type="caution">
    <text evidence="2">The sequence shown here is derived from an EMBL/GenBank/DDBJ whole genome shotgun (WGS) entry which is preliminary data.</text>
</comment>
<dbReference type="InterPro" id="IPR036291">
    <property type="entry name" value="NAD(P)-bd_dom_sf"/>
</dbReference>
<organism evidence="2 3">
    <name type="scientific">Actinoallomurus vinaceus</name>
    <dbReference type="NCBI Taxonomy" id="1080074"/>
    <lineage>
        <taxon>Bacteria</taxon>
        <taxon>Bacillati</taxon>
        <taxon>Actinomycetota</taxon>
        <taxon>Actinomycetes</taxon>
        <taxon>Streptosporangiales</taxon>
        <taxon>Thermomonosporaceae</taxon>
        <taxon>Actinoallomurus</taxon>
    </lineage>
</organism>
<dbReference type="RefSeq" id="WP_345439411.1">
    <property type="nucleotide sequence ID" value="NZ_BAABHK010000017.1"/>
</dbReference>
<dbReference type="Gene3D" id="3.40.50.720">
    <property type="entry name" value="NAD(P)-binding Rossmann-like Domain"/>
    <property type="match status" value="1"/>
</dbReference>
<dbReference type="Proteomes" id="UP001501442">
    <property type="component" value="Unassembled WGS sequence"/>
</dbReference>
<dbReference type="PANTHER" id="PTHR43162">
    <property type="match status" value="1"/>
</dbReference>
<dbReference type="InterPro" id="IPR051604">
    <property type="entry name" value="Ergot_Alk_Oxidoreductase"/>
</dbReference>
<reference evidence="3" key="1">
    <citation type="journal article" date="2019" name="Int. J. Syst. Evol. Microbiol.">
        <title>The Global Catalogue of Microorganisms (GCM) 10K type strain sequencing project: providing services to taxonomists for standard genome sequencing and annotation.</title>
        <authorList>
            <consortium name="The Broad Institute Genomics Platform"/>
            <consortium name="The Broad Institute Genome Sequencing Center for Infectious Disease"/>
            <person name="Wu L."/>
            <person name="Ma J."/>
        </authorList>
    </citation>
    <scope>NUCLEOTIDE SEQUENCE [LARGE SCALE GENOMIC DNA]</scope>
    <source>
        <strain evidence="3">JCM 17939</strain>
    </source>
</reference>
<dbReference type="SUPFAM" id="SSF51735">
    <property type="entry name" value="NAD(P)-binding Rossmann-fold domains"/>
    <property type="match status" value="1"/>
</dbReference>
<accession>A0ABP8UP48</accession>
<evidence type="ECO:0000259" key="1">
    <source>
        <dbReference type="Pfam" id="PF13460"/>
    </source>
</evidence>
<keyword evidence="3" id="KW-1185">Reference proteome</keyword>